<keyword evidence="2" id="KW-1133">Transmembrane helix</keyword>
<accession>A0A8B8BZX8</accession>
<keyword evidence="5" id="KW-1185">Reference proteome</keyword>
<dbReference type="Gene3D" id="2.10.50.10">
    <property type="entry name" value="Tumor Necrosis Factor Receptor, subunit A, domain 2"/>
    <property type="match status" value="1"/>
</dbReference>
<dbReference type="KEGG" id="cvn:111115529"/>
<evidence type="ECO:0000259" key="4">
    <source>
        <dbReference type="PROSITE" id="PS50050"/>
    </source>
</evidence>
<dbReference type="SMART" id="SM00208">
    <property type="entry name" value="TNFR"/>
    <property type="match status" value="1"/>
</dbReference>
<protein>
    <submittedName>
        <fullName evidence="6">Uncharacterized protein LOC111114397</fullName>
    </submittedName>
    <submittedName>
        <fullName evidence="7">Uncharacterized protein LOC111115529</fullName>
    </submittedName>
</protein>
<evidence type="ECO:0000256" key="1">
    <source>
        <dbReference type="PROSITE-ProRule" id="PRU00206"/>
    </source>
</evidence>
<evidence type="ECO:0000256" key="3">
    <source>
        <dbReference type="SAM" id="SignalP"/>
    </source>
</evidence>
<feature type="repeat" description="TNFR-Cys" evidence="1">
    <location>
        <begin position="24"/>
        <end position="63"/>
    </location>
</feature>
<evidence type="ECO:0000313" key="7">
    <source>
        <dbReference type="RefSeq" id="XP_022310005.1"/>
    </source>
</evidence>
<dbReference type="OrthoDB" id="6126731at2759"/>
<feature type="domain" description="TNFR-Cys" evidence="4">
    <location>
        <begin position="24"/>
        <end position="63"/>
    </location>
</feature>
<evidence type="ECO:0000313" key="6">
    <source>
        <dbReference type="RefSeq" id="XP_022308401.1"/>
    </source>
</evidence>
<name>A0A8B8BZX8_CRAVI</name>
<dbReference type="Proteomes" id="UP000694844">
    <property type="component" value="Chromosome 1"/>
</dbReference>
<gene>
    <name evidence="6" type="primary">LOC111114397</name>
    <name evidence="7" type="synonym">LOC111115529</name>
</gene>
<dbReference type="PROSITE" id="PS00652">
    <property type="entry name" value="TNFR_NGFR_1"/>
    <property type="match status" value="1"/>
</dbReference>
<organism evidence="5 6">
    <name type="scientific">Crassostrea virginica</name>
    <name type="common">Eastern oyster</name>
    <dbReference type="NCBI Taxonomy" id="6565"/>
    <lineage>
        <taxon>Eukaryota</taxon>
        <taxon>Metazoa</taxon>
        <taxon>Spiralia</taxon>
        <taxon>Lophotrochozoa</taxon>
        <taxon>Mollusca</taxon>
        <taxon>Bivalvia</taxon>
        <taxon>Autobranchia</taxon>
        <taxon>Pteriomorphia</taxon>
        <taxon>Ostreida</taxon>
        <taxon>Ostreoidea</taxon>
        <taxon>Ostreidae</taxon>
        <taxon>Crassostrea</taxon>
    </lineage>
</organism>
<sequence length="256" mass="28482">MDYTLLFMCFCSLTVVMAENEQTECSATEYFSKKSNECLPCTLCGSSNTIIRVPCSEFADTVCGPFLEFDRFHQAPIINLLPAENDTTKVLVTGSISSHGGSFQSSQTHGSVPVEMVTDERWYNLAMALVGVLSFVSLIIIIYITIYCFVCRKHREEKELIYYPELCSSAPQTPRVLTPRMTSRDRLKKHLITSYAEENGDSYGATSNRVVLLTNGCEPFLAPCEVSNESDENSGQTVSSSSTNYVYFKAPPIENV</sequence>
<keyword evidence="2" id="KW-0472">Membrane</keyword>
<dbReference type="GeneID" id="111114397"/>
<dbReference type="AlphaFoldDB" id="A0A8B8BZX8"/>
<keyword evidence="3" id="KW-0732">Signal</keyword>
<proteinExistence type="predicted"/>
<dbReference type="InterPro" id="IPR001368">
    <property type="entry name" value="TNFR/NGFR_Cys_rich_reg"/>
</dbReference>
<feature type="transmembrane region" description="Helical" evidence="2">
    <location>
        <begin position="122"/>
        <end position="150"/>
    </location>
</feature>
<reference evidence="5" key="1">
    <citation type="submission" date="2024-06" db="UniProtKB">
        <authorList>
            <consortium name="RefSeq"/>
        </authorList>
    </citation>
    <scope>NUCLEOTIDE SEQUENCE [LARGE SCALE GENOMIC DNA]</scope>
</reference>
<dbReference type="RefSeq" id="XP_022308401.1">
    <property type="nucleotide sequence ID" value="XM_022452693.1"/>
</dbReference>
<dbReference type="PROSITE" id="PS50050">
    <property type="entry name" value="TNFR_NGFR_2"/>
    <property type="match status" value="1"/>
</dbReference>
<dbReference type="KEGG" id="cvn:111114397"/>
<keyword evidence="2" id="KW-0812">Transmembrane</keyword>
<evidence type="ECO:0000313" key="5">
    <source>
        <dbReference type="Proteomes" id="UP000694844"/>
    </source>
</evidence>
<feature type="signal peptide" evidence="3">
    <location>
        <begin position="1"/>
        <end position="18"/>
    </location>
</feature>
<feature type="chain" id="PRO_5044666095" evidence="3">
    <location>
        <begin position="19"/>
        <end position="256"/>
    </location>
</feature>
<evidence type="ECO:0000256" key="2">
    <source>
        <dbReference type="SAM" id="Phobius"/>
    </source>
</evidence>
<dbReference type="RefSeq" id="XP_022310005.1">
    <property type="nucleotide sequence ID" value="XM_022454297.1"/>
</dbReference>
<comment type="caution">
    <text evidence="1">Lacks conserved residue(s) required for the propagation of feature annotation.</text>
</comment>
<reference evidence="6 7" key="2">
    <citation type="submission" date="2025-04" db="UniProtKB">
        <authorList>
            <consortium name="RefSeq"/>
        </authorList>
    </citation>
    <scope>IDENTIFICATION</scope>
    <source>
        <tissue evidence="6 7">Whole sample</tissue>
    </source>
</reference>